<keyword evidence="2" id="KW-0472">Membrane</keyword>
<dbReference type="Proteomes" id="UP000626109">
    <property type="component" value="Unassembled WGS sequence"/>
</dbReference>
<comment type="caution">
    <text evidence="3">The sequence shown here is derived from an EMBL/GenBank/DDBJ whole genome shotgun (WGS) entry which is preliminary data.</text>
</comment>
<organism evidence="3 4">
    <name type="scientific">Polarella glacialis</name>
    <name type="common">Dinoflagellate</name>
    <dbReference type="NCBI Taxonomy" id="89957"/>
    <lineage>
        <taxon>Eukaryota</taxon>
        <taxon>Sar</taxon>
        <taxon>Alveolata</taxon>
        <taxon>Dinophyceae</taxon>
        <taxon>Suessiales</taxon>
        <taxon>Suessiaceae</taxon>
        <taxon>Polarella</taxon>
    </lineage>
</organism>
<feature type="region of interest" description="Disordered" evidence="1">
    <location>
        <begin position="70"/>
        <end position="89"/>
    </location>
</feature>
<feature type="transmembrane region" description="Helical" evidence="2">
    <location>
        <begin position="188"/>
        <end position="213"/>
    </location>
</feature>
<dbReference type="EMBL" id="CAJNNW010018040">
    <property type="protein sequence ID" value="CAE8662253.1"/>
    <property type="molecule type" value="Genomic_DNA"/>
</dbReference>
<dbReference type="AlphaFoldDB" id="A0A813IUW6"/>
<keyword evidence="2" id="KW-1133">Transmembrane helix</keyword>
<feature type="transmembrane region" description="Helical" evidence="2">
    <location>
        <begin position="154"/>
        <end position="176"/>
    </location>
</feature>
<keyword evidence="2" id="KW-0812">Transmembrane</keyword>
<name>A0A813IUW6_POLGL</name>
<evidence type="ECO:0000313" key="4">
    <source>
        <dbReference type="Proteomes" id="UP000626109"/>
    </source>
</evidence>
<reference evidence="3" key="1">
    <citation type="submission" date="2021-02" db="EMBL/GenBank/DDBJ databases">
        <authorList>
            <person name="Dougan E. K."/>
            <person name="Rhodes N."/>
            <person name="Thang M."/>
            <person name="Chan C."/>
        </authorList>
    </citation>
    <scope>NUCLEOTIDE SEQUENCE</scope>
</reference>
<gene>
    <name evidence="3" type="ORF">PGLA2088_LOCUS14790</name>
</gene>
<evidence type="ECO:0000256" key="1">
    <source>
        <dbReference type="SAM" id="MobiDB-lite"/>
    </source>
</evidence>
<proteinExistence type="predicted"/>
<evidence type="ECO:0000313" key="3">
    <source>
        <dbReference type="EMBL" id="CAE8662253.1"/>
    </source>
</evidence>
<evidence type="ECO:0000256" key="2">
    <source>
        <dbReference type="SAM" id="Phobius"/>
    </source>
</evidence>
<feature type="transmembrane region" description="Helical" evidence="2">
    <location>
        <begin position="109"/>
        <end position="134"/>
    </location>
</feature>
<sequence length="241" mass="25808">MLIPIASTAMAGSSLQLVSSTYEVILMSVVMGVMEVFDSLSLLGGHTQVELAMKWVPRLLSRRRPRQLTSVFPADPGGDGGDATSNNNNAVDVRHQALEKEERERRKPLLVKAALQVCIAECSSLCLVTVQLLLMPINVSGGAGGRQPSAVLSLLLISLFFEVLADGCTASLSFALSKRWPGEIASAADLRIGFASCNMFCLISFGVMLFVLADYTGVFLTSFCVTRTSEPGSLLLETCPM</sequence>
<protein>
    <submittedName>
        <fullName evidence="3">Uncharacterized protein</fullName>
    </submittedName>
</protein>
<accession>A0A813IUW6</accession>